<dbReference type="EMBL" id="BDUD01000001">
    <property type="protein sequence ID" value="GBG21651.1"/>
    <property type="molecule type" value="Genomic_DNA"/>
</dbReference>
<feature type="signal peptide" evidence="1">
    <location>
        <begin position="1"/>
        <end position="21"/>
    </location>
</feature>
<evidence type="ECO:0000313" key="3">
    <source>
        <dbReference type="EMBL" id="GBG21651.1"/>
    </source>
</evidence>
<dbReference type="PANTHER" id="PTHR36933">
    <property type="entry name" value="SLL0788 PROTEIN"/>
    <property type="match status" value="1"/>
</dbReference>
<comment type="caution">
    <text evidence="3">The sequence shown here is derived from an EMBL/GenBank/DDBJ whole genome shotgun (WGS) entry which is preliminary data.</text>
</comment>
<organism evidence="3 4">
    <name type="scientific">Nostoc commune NIES-4072</name>
    <dbReference type="NCBI Taxonomy" id="2005467"/>
    <lineage>
        <taxon>Bacteria</taxon>
        <taxon>Bacillati</taxon>
        <taxon>Cyanobacteriota</taxon>
        <taxon>Cyanophyceae</taxon>
        <taxon>Nostocales</taxon>
        <taxon>Nostocaceae</taxon>
        <taxon>Nostoc</taxon>
    </lineage>
</organism>
<dbReference type="RefSeq" id="WP_109011512.1">
    <property type="nucleotide sequence ID" value="NZ_BDUD01000001.1"/>
</dbReference>
<gene>
    <name evidence="3" type="ORF">NIES4072_53390</name>
</gene>
<sequence length="231" mass="25939">MQLLSLRNGFLALTLTAIASAGGLITGCTNTASQNQSQTLKETVTNANDKQMMNHGSGMNHNMGMDLGPADANFDLRFIDAMIPHHQGAVEMANVAQQKSKRPEIKKLADNIIKSQNQEITQMKQWRQAWYPKAGEKPIAYNSQMGHTMEMSSDQMKTMMMSQDLGAADAEFDLRFINAMIPHHEGAVTMAQDALSKSKRPEIKQLAQEIIKAQNIEIKQMQQWRKSWYNK</sequence>
<keyword evidence="4" id="KW-1185">Reference proteome</keyword>
<dbReference type="Proteomes" id="UP000245124">
    <property type="component" value="Unassembled WGS sequence"/>
</dbReference>
<feature type="chain" id="PRO_5015338928" description="DUF305 domain-containing protein" evidence="1">
    <location>
        <begin position="22"/>
        <end position="231"/>
    </location>
</feature>
<feature type="domain" description="DUF305" evidence="2">
    <location>
        <begin position="75"/>
        <end position="224"/>
    </location>
</feature>
<dbReference type="OrthoDB" id="517560at2"/>
<dbReference type="Pfam" id="PF03713">
    <property type="entry name" value="DUF305"/>
    <property type="match status" value="1"/>
</dbReference>
<dbReference type="InterPro" id="IPR012347">
    <property type="entry name" value="Ferritin-like"/>
</dbReference>
<reference evidence="3 4" key="1">
    <citation type="submission" date="2017-06" db="EMBL/GenBank/DDBJ databases">
        <title>Genome sequencing of cyanobaciteial culture collection at National Institute for Environmental Studies (NIES).</title>
        <authorList>
            <person name="Hirose Y."/>
            <person name="Shimura Y."/>
            <person name="Fujisawa T."/>
            <person name="Nakamura Y."/>
            <person name="Kawachi M."/>
        </authorList>
    </citation>
    <scope>NUCLEOTIDE SEQUENCE [LARGE SCALE GENOMIC DNA]</scope>
    <source>
        <strain evidence="3 4">NIES-4072</strain>
    </source>
</reference>
<evidence type="ECO:0000259" key="2">
    <source>
        <dbReference type="Pfam" id="PF03713"/>
    </source>
</evidence>
<dbReference type="PANTHER" id="PTHR36933:SF1">
    <property type="entry name" value="SLL0788 PROTEIN"/>
    <property type="match status" value="1"/>
</dbReference>
<accession>A0A2R5G0P0</accession>
<dbReference type="PROSITE" id="PS51257">
    <property type="entry name" value="PROKAR_LIPOPROTEIN"/>
    <property type="match status" value="1"/>
</dbReference>
<evidence type="ECO:0000313" key="4">
    <source>
        <dbReference type="Proteomes" id="UP000245124"/>
    </source>
</evidence>
<evidence type="ECO:0000256" key="1">
    <source>
        <dbReference type="SAM" id="SignalP"/>
    </source>
</evidence>
<keyword evidence="1" id="KW-0732">Signal</keyword>
<protein>
    <recommendedName>
        <fullName evidence="2">DUF305 domain-containing protein</fullName>
    </recommendedName>
</protein>
<dbReference type="AlphaFoldDB" id="A0A2R5G0P0"/>
<proteinExistence type="predicted"/>
<dbReference type="InterPro" id="IPR005183">
    <property type="entry name" value="DUF305_CopM-like"/>
</dbReference>
<dbReference type="Gene3D" id="1.20.1260.10">
    <property type="match status" value="2"/>
</dbReference>
<name>A0A2R5G0P0_NOSCO</name>